<proteinExistence type="predicted"/>
<sequence>MLRSSAEILVCCSMKATNILNKGYCKLHSFDRQRRLELFCNEQRRQAMVYERKVEKVFWTIENDFENDPVKVLMNRNISTFRDCMKHISRLKADRMALAYANGSYKSVLEKLSGNGKMTPLDYNCQDKHHADAVNMAYWRTCAFLLGAVVDEAFAVDVQLVGPSKVDYHSGRFEYIARIENLPNRTPNSASIKFLYFSFFENLFALTEKAVGKYITKTLTIEPLLVSLEFALDLFDSNVWKQELVHEMKHEAENGEQGVIIYRMGDFVDITYGPLIPNTSHIDKFALTKVEHKNFEYRFIGVSVPKALKCSSYSWDLICNASVMPSVKERKLLEASV</sequence>
<dbReference type="SUPFAM" id="SSF55186">
    <property type="entry name" value="ThrRS/AlaRS common domain"/>
    <property type="match status" value="1"/>
</dbReference>
<dbReference type="InterPro" id="IPR018163">
    <property type="entry name" value="Thr/Ala-tRNA-synth_IIc_edit"/>
</dbReference>
<protein>
    <submittedName>
        <fullName evidence="1">Uncharacterized protein</fullName>
    </submittedName>
</protein>
<reference evidence="1 2" key="1">
    <citation type="submission" date="2015-12" db="EMBL/GenBank/DDBJ databases">
        <title>Draft genome of the nematode, Onchocerca flexuosa.</title>
        <authorList>
            <person name="Mitreva M."/>
        </authorList>
    </citation>
    <scope>NUCLEOTIDE SEQUENCE [LARGE SCALE GENOMIC DNA]</scope>
    <source>
        <strain evidence="1">Red Deer</strain>
    </source>
</reference>
<dbReference type="OrthoDB" id="5870821at2759"/>
<dbReference type="AlphaFoldDB" id="A0A238C1M7"/>
<name>A0A238C1M7_9BILA</name>
<evidence type="ECO:0000313" key="2">
    <source>
        <dbReference type="Proteomes" id="UP000242913"/>
    </source>
</evidence>
<evidence type="ECO:0000313" key="1">
    <source>
        <dbReference type="EMBL" id="OZC11387.1"/>
    </source>
</evidence>
<dbReference type="Gene3D" id="3.30.980.10">
    <property type="entry name" value="Threonyl-trna Synthetase, Chain A, domain 2"/>
    <property type="match status" value="1"/>
</dbReference>
<dbReference type="GO" id="GO:0000166">
    <property type="term" value="F:nucleotide binding"/>
    <property type="evidence" value="ECO:0007669"/>
    <property type="project" value="InterPro"/>
</dbReference>
<dbReference type="EMBL" id="KZ269980">
    <property type="protein sequence ID" value="OZC11387.1"/>
    <property type="molecule type" value="Genomic_DNA"/>
</dbReference>
<keyword evidence="2" id="KW-1185">Reference proteome</keyword>
<accession>A0A238C1M7</accession>
<gene>
    <name evidence="1" type="ORF">X798_01243</name>
</gene>
<dbReference type="Proteomes" id="UP000242913">
    <property type="component" value="Unassembled WGS sequence"/>
</dbReference>
<organism evidence="1 2">
    <name type="scientific">Onchocerca flexuosa</name>
    <dbReference type="NCBI Taxonomy" id="387005"/>
    <lineage>
        <taxon>Eukaryota</taxon>
        <taxon>Metazoa</taxon>
        <taxon>Ecdysozoa</taxon>
        <taxon>Nematoda</taxon>
        <taxon>Chromadorea</taxon>
        <taxon>Rhabditida</taxon>
        <taxon>Spirurina</taxon>
        <taxon>Spiruromorpha</taxon>
        <taxon>Filarioidea</taxon>
        <taxon>Onchocercidae</taxon>
        <taxon>Onchocerca</taxon>
    </lineage>
</organism>